<protein>
    <submittedName>
        <fullName evidence="2">Putative zinc knuckle-containing protein</fullName>
    </submittedName>
</protein>
<dbReference type="EMBL" id="LCTV02000017">
    <property type="protein sequence ID" value="PRQ70001.1"/>
    <property type="molecule type" value="Genomic_DNA"/>
</dbReference>
<dbReference type="Proteomes" id="UP000239560">
    <property type="component" value="Unassembled WGS sequence"/>
</dbReference>
<evidence type="ECO:0000313" key="3">
    <source>
        <dbReference type="Proteomes" id="UP000239560"/>
    </source>
</evidence>
<feature type="compositionally biased region" description="Basic and acidic residues" evidence="1">
    <location>
        <begin position="59"/>
        <end position="68"/>
    </location>
</feature>
<reference evidence="2 3" key="1">
    <citation type="journal article" date="2018" name="Elife">
        <title>Functional genomics of lipid metabolism in the oleaginous yeast Rhodosporidium toruloides.</title>
        <authorList>
            <person name="Coradetti S.T."/>
            <person name="Pinel D."/>
            <person name="Geiselman G."/>
            <person name="Ito M."/>
            <person name="Mondo S."/>
            <person name="Reilly M.C."/>
            <person name="Cheng Y.F."/>
            <person name="Bauer S."/>
            <person name="Grigoriev I."/>
            <person name="Gladden J.M."/>
            <person name="Simmons B.A."/>
            <person name="Brem R."/>
            <person name="Arkin A.P."/>
            <person name="Skerker J.M."/>
        </authorList>
    </citation>
    <scope>NUCLEOTIDE SEQUENCE [LARGE SCALE GENOMIC DNA]</scope>
    <source>
        <strain evidence="2 3">NBRC 0880</strain>
    </source>
</reference>
<dbReference type="OrthoDB" id="2525551at2759"/>
<dbReference type="AlphaFoldDB" id="A0A2S9ZW70"/>
<gene>
    <name evidence="2" type="ORF">AAT19DRAFT_11654</name>
</gene>
<proteinExistence type="predicted"/>
<organism evidence="2 3">
    <name type="scientific">Rhodotorula toruloides</name>
    <name type="common">Yeast</name>
    <name type="synonym">Rhodosporidium toruloides</name>
    <dbReference type="NCBI Taxonomy" id="5286"/>
    <lineage>
        <taxon>Eukaryota</taxon>
        <taxon>Fungi</taxon>
        <taxon>Dikarya</taxon>
        <taxon>Basidiomycota</taxon>
        <taxon>Pucciniomycotina</taxon>
        <taxon>Microbotryomycetes</taxon>
        <taxon>Sporidiobolales</taxon>
        <taxon>Sporidiobolaceae</taxon>
        <taxon>Rhodotorula</taxon>
    </lineage>
</organism>
<sequence>MKPQPPIEPGQAFSPPTANIRPEEGSYRRHHQYVERREPRPEQRPPPNAERCPAPPAMEDSHPRRDMHNYNFSRRQPLHDDEARHVTHQPDPYRYVEPEEKPAHAAVLQRSRMAHAIRNPSLTSILAPVSPTHRERRNERKRKEKIDSGASFFVP</sequence>
<name>A0A2S9ZW70_RHOTO</name>
<evidence type="ECO:0000313" key="2">
    <source>
        <dbReference type="EMBL" id="PRQ70001.1"/>
    </source>
</evidence>
<feature type="region of interest" description="Disordered" evidence="1">
    <location>
        <begin position="127"/>
        <end position="155"/>
    </location>
</feature>
<feature type="compositionally biased region" description="Pro residues" evidence="1">
    <location>
        <begin position="44"/>
        <end position="56"/>
    </location>
</feature>
<accession>A0A2S9ZW70</accession>
<comment type="caution">
    <text evidence="2">The sequence shown here is derived from an EMBL/GenBank/DDBJ whole genome shotgun (WGS) entry which is preliminary data.</text>
</comment>
<evidence type="ECO:0000256" key="1">
    <source>
        <dbReference type="SAM" id="MobiDB-lite"/>
    </source>
</evidence>
<feature type="region of interest" description="Disordered" evidence="1">
    <location>
        <begin position="1"/>
        <end position="94"/>
    </location>
</feature>
<feature type="compositionally biased region" description="Basic and acidic residues" evidence="1">
    <location>
        <begin position="21"/>
        <end position="43"/>
    </location>
</feature>